<dbReference type="EMBL" id="PVNL01000069">
    <property type="protein sequence ID" value="PRQ06767.1"/>
    <property type="molecule type" value="Genomic_DNA"/>
</dbReference>
<feature type="compositionally biased region" description="Polar residues" evidence="1">
    <location>
        <begin position="342"/>
        <end position="353"/>
    </location>
</feature>
<accession>A0A2S9YNW0</accession>
<gene>
    <name evidence="2" type="ORF">ENSA7_36430</name>
</gene>
<protein>
    <submittedName>
        <fullName evidence="2">Uncharacterized protein</fullName>
    </submittedName>
</protein>
<reference evidence="2 3" key="1">
    <citation type="submission" date="2018-03" db="EMBL/GenBank/DDBJ databases">
        <title>Draft Genome Sequences of the Obligatory Marine Myxobacteria Enhygromyxa salina SWB007.</title>
        <authorList>
            <person name="Poehlein A."/>
            <person name="Moghaddam J.A."/>
            <person name="Harms H."/>
            <person name="Alanjari M."/>
            <person name="Koenig G.M."/>
            <person name="Daniel R."/>
            <person name="Schaeberle T.F."/>
        </authorList>
    </citation>
    <scope>NUCLEOTIDE SEQUENCE [LARGE SCALE GENOMIC DNA]</scope>
    <source>
        <strain evidence="2 3">SWB007</strain>
    </source>
</reference>
<comment type="caution">
    <text evidence="2">The sequence shown here is derived from an EMBL/GenBank/DDBJ whole genome shotgun (WGS) entry which is preliminary data.</text>
</comment>
<dbReference type="RefSeq" id="WP_106090610.1">
    <property type="nucleotide sequence ID" value="NZ_PVNL01000069.1"/>
</dbReference>
<sequence>MLHATIHIDLPSEPELRERTLLDWFSRLIGRQLDRVPTHDVAAITGLSVFKPITEALAQVGVSDLLNVIVDRKSVYVDTAEDSGDLAIAVAELDERGVLEREFETMTLTLSDRRDGLRTLVDVTLARRVPASAPELSLRFAARLDSMQVARGDSPLSYAQRLRTVAADASELLAARDRFTALVSETERALASQLGPLCLASSLTPVELRLIRPGPRQLNHFRSLTWGSGVRLPKYRPLPISDRKGAYDSPFYHYYYDPYFDFVAWVTLAEIAAGRGWQGLAFEVVDPNGARVEPDQPLDGGLAGLVQLSEDAVVVDPQIPSFGGQDPGEAGDPRLTVGFGGDSSNLTGATSDASGPDVGDVDASCGASCGGCGGG</sequence>
<evidence type="ECO:0000256" key="1">
    <source>
        <dbReference type="SAM" id="MobiDB-lite"/>
    </source>
</evidence>
<dbReference type="Proteomes" id="UP000238823">
    <property type="component" value="Unassembled WGS sequence"/>
</dbReference>
<evidence type="ECO:0000313" key="2">
    <source>
        <dbReference type="EMBL" id="PRQ06767.1"/>
    </source>
</evidence>
<dbReference type="AlphaFoldDB" id="A0A2S9YNW0"/>
<organism evidence="2 3">
    <name type="scientific">Enhygromyxa salina</name>
    <dbReference type="NCBI Taxonomy" id="215803"/>
    <lineage>
        <taxon>Bacteria</taxon>
        <taxon>Pseudomonadati</taxon>
        <taxon>Myxococcota</taxon>
        <taxon>Polyangia</taxon>
        <taxon>Nannocystales</taxon>
        <taxon>Nannocystaceae</taxon>
        <taxon>Enhygromyxa</taxon>
    </lineage>
</organism>
<dbReference type="OrthoDB" id="5504558at2"/>
<proteinExistence type="predicted"/>
<feature type="region of interest" description="Disordered" evidence="1">
    <location>
        <begin position="338"/>
        <end position="360"/>
    </location>
</feature>
<name>A0A2S9YNW0_9BACT</name>
<evidence type="ECO:0000313" key="3">
    <source>
        <dbReference type="Proteomes" id="UP000238823"/>
    </source>
</evidence>